<reference evidence="1" key="1">
    <citation type="submission" date="2022-02" db="EMBL/GenBank/DDBJ databases">
        <title>Plant Genome Project.</title>
        <authorList>
            <person name="Zhang R.-G."/>
        </authorList>
    </citation>
    <scope>NUCLEOTIDE SEQUENCE</scope>
    <source>
        <strain evidence="1">AT1</strain>
    </source>
</reference>
<comment type="caution">
    <text evidence="1">The sequence shown here is derived from an EMBL/GenBank/DDBJ whole genome shotgun (WGS) entry which is preliminary data.</text>
</comment>
<gene>
    <name evidence="1" type="ORF">RHMOL_Rhmol04G0246200</name>
</gene>
<name>A0ACC0P6I9_RHOML</name>
<sequence length="80" mass="8546">MGQPLSFCFSKPGLGANQVGGCFFVTNGAWLAASNLGAAAWVLESSDGDPPYQCVQCRPLSASFVEIRVVLMVLHWALEQ</sequence>
<accession>A0ACC0P6I9</accession>
<dbReference type="Proteomes" id="UP001062846">
    <property type="component" value="Chromosome 4"/>
</dbReference>
<keyword evidence="2" id="KW-1185">Reference proteome</keyword>
<protein>
    <submittedName>
        <fullName evidence="1">Uncharacterized protein</fullName>
    </submittedName>
</protein>
<evidence type="ECO:0000313" key="2">
    <source>
        <dbReference type="Proteomes" id="UP001062846"/>
    </source>
</evidence>
<dbReference type="EMBL" id="CM046391">
    <property type="protein sequence ID" value="KAI8560322.1"/>
    <property type="molecule type" value="Genomic_DNA"/>
</dbReference>
<proteinExistence type="predicted"/>
<evidence type="ECO:0000313" key="1">
    <source>
        <dbReference type="EMBL" id="KAI8560322.1"/>
    </source>
</evidence>
<organism evidence="1 2">
    <name type="scientific">Rhododendron molle</name>
    <name type="common">Chinese azalea</name>
    <name type="synonym">Azalea mollis</name>
    <dbReference type="NCBI Taxonomy" id="49168"/>
    <lineage>
        <taxon>Eukaryota</taxon>
        <taxon>Viridiplantae</taxon>
        <taxon>Streptophyta</taxon>
        <taxon>Embryophyta</taxon>
        <taxon>Tracheophyta</taxon>
        <taxon>Spermatophyta</taxon>
        <taxon>Magnoliopsida</taxon>
        <taxon>eudicotyledons</taxon>
        <taxon>Gunneridae</taxon>
        <taxon>Pentapetalae</taxon>
        <taxon>asterids</taxon>
        <taxon>Ericales</taxon>
        <taxon>Ericaceae</taxon>
        <taxon>Ericoideae</taxon>
        <taxon>Rhodoreae</taxon>
        <taxon>Rhododendron</taxon>
    </lineage>
</organism>